<dbReference type="Proteomes" id="UP000245622">
    <property type="component" value="Chromosome 1"/>
</dbReference>
<dbReference type="EMBL" id="LN555523">
    <property type="protein sequence ID" value="CED94137.1"/>
    <property type="molecule type" value="Genomic_DNA"/>
</dbReference>
<organism evidence="3 4">
    <name type="scientific">Romboutsia ilealis</name>
    <dbReference type="NCBI Taxonomy" id="1115758"/>
    <lineage>
        <taxon>Bacteria</taxon>
        <taxon>Bacillati</taxon>
        <taxon>Bacillota</taxon>
        <taxon>Clostridia</taxon>
        <taxon>Peptostreptococcales</taxon>
        <taxon>Peptostreptococcaceae</taxon>
        <taxon>Romboutsia</taxon>
    </lineage>
</organism>
<dbReference type="RefSeq" id="WP_180701680.1">
    <property type="nucleotide sequence ID" value="NZ_CAOJQT010000046.1"/>
</dbReference>
<dbReference type="Gene3D" id="1.10.260.40">
    <property type="entry name" value="lambda repressor-like DNA-binding domains"/>
    <property type="match status" value="1"/>
</dbReference>
<proteinExistence type="predicted"/>
<sequence>MKTLGERLKDLRKEKGYTLEQVAQKLNTTKVTISRYENNLREPKRETISQFAKLFNVSTDYLHGHTNDKFTLTKQDKIDIKNSLEKIKCDLSTDETILFDGEPMCKEAIESLLTAMEVGLSLVKQKQKRDNNI</sequence>
<dbReference type="GeneID" id="82205564"/>
<dbReference type="PANTHER" id="PTHR46558">
    <property type="entry name" value="TRACRIPTIONAL REGULATORY PROTEIN-RELATED-RELATED"/>
    <property type="match status" value="1"/>
</dbReference>
<dbReference type="SUPFAM" id="SSF47413">
    <property type="entry name" value="lambda repressor-like DNA-binding domains"/>
    <property type="match status" value="1"/>
</dbReference>
<evidence type="ECO:0000259" key="2">
    <source>
        <dbReference type="PROSITE" id="PS50943"/>
    </source>
</evidence>
<keyword evidence="4" id="KW-1185">Reference proteome</keyword>
<evidence type="ECO:0000256" key="1">
    <source>
        <dbReference type="ARBA" id="ARBA00023125"/>
    </source>
</evidence>
<dbReference type="Pfam" id="PF01381">
    <property type="entry name" value="HTH_3"/>
    <property type="match status" value="1"/>
</dbReference>
<dbReference type="AlphaFoldDB" id="A0A1V1I1X4"/>
<protein>
    <submittedName>
        <fullName evidence="3">Transcriptional regulator</fullName>
    </submittedName>
</protein>
<keyword evidence="1" id="KW-0238">DNA-binding</keyword>
<dbReference type="CDD" id="cd00093">
    <property type="entry name" value="HTH_XRE"/>
    <property type="match status" value="1"/>
</dbReference>
<name>A0A1V1I1X4_9FIRM</name>
<dbReference type="InterPro" id="IPR010982">
    <property type="entry name" value="Lambda_DNA-bd_dom_sf"/>
</dbReference>
<evidence type="ECO:0000313" key="3">
    <source>
        <dbReference type="EMBL" id="CED94137.1"/>
    </source>
</evidence>
<evidence type="ECO:0000313" key="4">
    <source>
        <dbReference type="Proteomes" id="UP000245622"/>
    </source>
</evidence>
<accession>A0A1V1I1X4</accession>
<dbReference type="PROSITE" id="PS50943">
    <property type="entry name" value="HTH_CROC1"/>
    <property type="match status" value="1"/>
</dbReference>
<dbReference type="InterPro" id="IPR001387">
    <property type="entry name" value="Cro/C1-type_HTH"/>
</dbReference>
<dbReference type="SMART" id="SM00530">
    <property type="entry name" value="HTH_XRE"/>
    <property type="match status" value="1"/>
</dbReference>
<reference evidence="3 4" key="1">
    <citation type="submission" date="2014-04" db="EMBL/GenBank/DDBJ databases">
        <authorList>
            <person name="Hornung B.V."/>
        </authorList>
    </citation>
    <scope>NUCLEOTIDE SEQUENCE [LARGE SCALE GENOMIC DNA]</scope>
    <source>
        <strain evidence="3 4">CRIB</strain>
    </source>
</reference>
<dbReference type="KEGG" id="ril:CRIB_1530"/>
<gene>
    <name evidence="3" type="ORF">CRIB_1530</name>
</gene>
<dbReference type="GO" id="GO:0003677">
    <property type="term" value="F:DNA binding"/>
    <property type="evidence" value="ECO:0007669"/>
    <property type="project" value="UniProtKB-KW"/>
</dbReference>
<dbReference type="PANTHER" id="PTHR46558:SF11">
    <property type="entry name" value="HTH-TYPE TRANSCRIPTIONAL REGULATOR XRE"/>
    <property type="match status" value="1"/>
</dbReference>
<feature type="domain" description="HTH cro/C1-type" evidence="2">
    <location>
        <begin position="8"/>
        <end position="62"/>
    </location>
</feature>